<proteinExistence type="predicted"/>
<dbReference type="GeneID" id="27696072"/>
<sequence>MYRNSAQLKCIPPNALPSPDNTSDSDSEILDALDQKRRQLDDEVAKFKAAKDREFREFEKQLWITKKSSRAGTRAASDSQGTPAKTASTPSATSSALSLLASTQNGSANGWPGYKVKKEGVAAGDKVRKPAPLSGPTLSLEKLNIAGETTPPLHTLGTPPTPSILTRTRSRSPILNAAARPTTPPMPAQLKSEEAPPSSTPTPSRDRSDPFAGVFTPMYLPLLESRDRTPIVRSPQPMASAEEEEKRLQLDADSKDRADQLWKQQARSSQSLPPQPVSPSVVATKRAQSTSVLPSASLPSALRSASGGGRRRKHVMFQLADLKVVDPSSSYEEGPSPELEGENDVNGESEHRVLRVEEEGGQGNGGRENGSPGSLSEKEKRRGRGRGGRFISPIPSPSASPSPSPSPSPALNGSSPSPSPVQSPRLISSPDQSGFSGGLFGAEDGGSGVGFFELDEELASPALREGRPVDAFDLEIEEEISEKTDRDVTDTGENGLGIVPSVQVGSVPIDIVRPSGSWIGSFGH</sequence>
<dbReference type="EMBL" id="KN846983">
    <property type="protein sequence ID" value="KIW96078.1"/>
    <property type="molecule type" value="Genomic_DNA"/>
</dbReference>
<evidence type="ECO:0000313" key="2">
    <source>
        <dbReference type="EMBL" id="KIW96078.1"/>
    </source>
</evidence>
<evidence type="ECO:0000256" key="1">
    <source>
        <dbReference type="SAM" id="MobiDB-lite"/>
    </source>
</evidence>
<feature type="region of interest" description="Disordered" evidence="1">
    <location>
        <begin position="144"/>
        <end position="449"/>
    </location>
</feature>
<accession>A0A0D2HRH7</accession>
<feature type="region of interest" description="Disordered" evidence="1">
    <location>
        <begin position="66"/>
        <end position="115"/>
    </location>
</feature>
<organism evidence="2 3">
    <name type="scientific">Cladophialophora bantiana (strain ATCC 10958 / CBS 173.52 / CDC B-1940 / NIH 8579)</name>
    <name type="common">Xylohypha bantiana</name>
    <dbReference type="NCBI Taxonomy" id="1442370"/>
    <lineage>
        <taxon>Eukaryota</taxon>
        <taxon>Fungi</taxon>
        <taxon>Dikarya</taxon>
        <taxon>Ascomycota</taxon>
        <taxon>Pezizomycotina</taxon>
        <taxon>Eurotiomycetes</taxon>
        <taxon>Chaetothyriomycetidae</taxon>
        <taxon>Chaetothyriales</taxon>
        <taxon>Herpotrichiellaceae</taxon>
        <taxon>Cladophialophora</taxon>
    </lineage>
</organism>
<keyword evidence="3" id="KW-1185">Reference proteome</keyword>
<dbReference type="RefSeq" id="XP_016622747.1">
    <property type="nucleotide sequence ID" value="XM_016760897.1"/>
</dbReference>
<feature type="region of interest" description="Disordered" evidence="1">
    <location>
        <begin position="1"/>
        <end position="27"/>
    </location>
</feature>
<feature type="compositionally biased region" description="Low complexity" evidence="1">
    <location>
        <begin position="268"/>
        <end position="282"/>
    </location>
</feature>
<feature type="compositionally biased region" description="Basic and acidic residues" evidence="1">
    <location>
        <begin position="244"/>
        <end position="260"/>
    </location>
</feature>
<dbReference type="HOGENOM" id="CLU_556852_0_0_1"/>
<feature type="compositionally biased region" description="Basic and acidic residues" evidence="1">
    <location>
        <begin position="348"/>
        <end position="358"/>
    </location>
</feature>
<feature type="compositionally biased region" description="Pro residues" evidence="1">
    <location>
        <begin position="394"/>
        <end position="408"/>
    </location>
</feature>
<name>A0A0D2HRH7_CLAB1</name>
<dbReference type="Proteomes" id="UP000053789">
    <property type="component" value="Unassembled WGS sequence"/>
</dbReference>
<feature type="region of interest" description="Disordered" evidence="1">
    <location>
        <begin position="480"/>
        <end position="499"/>
    </location>
</feature>
<feature type="compositionally biased region" description="Low complexity" evidence="1">
    <location>
        <begin position="409"/>
        <end position="424"/>
    </location>
</feature>
<evidence type="ECO:0000313" key="3">
    <source>
        <dbReference type="Proteomes" id="UP000053789"/>
    </source>
</evidence>
<feature type="compositionally biased region" description="Low complexity" evidence="1">
    <location>
        <begin position="149"/>
        <end position="158"/>
    </location>
</feature>
<feature type="compositionally biased region" description="Low complexity" evidence="1">
    <location>
        <begin position="82"/>
        <end position="103"/>
    </location>
</feature>
<feature type="compositionally biased region" description="Low complexity" evidence="1">
    <location>
        <begin position="293"/>
        <end position="305"/>
    </location>
</feature>
<feature type="compositionally biased region" description="Polar residues" evidence="1">
    <location>
        <begin position="163"/>
        <end position="173"/>
    </location>
</feature>
<dbReference type="AlphaFoldDB" id="A0A0D2HRH7"/>
<reference evidence="2" key="1">
    <citation type="submission" date="2015-01" db="EMBL/GenBank/DDBJ databases">
        <title>The Genome Sequence of Cladophialophora bantiana CBS 173.52.</title>
        <authorList>
            <consortium name="The Broad Institute Genomics Platform"/>
            <person name="Cuomo C."/>
            <person name="de Hoog S."/>
            <person name="Gorbushina A."/>
            <person name="Stielow B."/>
            <person name="Teixiera M."/>
            <person name="Abouelleil A."/>
            <person name="Chapman S.B."/>
            <person name="Priest M."/>
            <person name="Young S.K."/>
            <person name="Wortman J."/>
            <person name="Nusbaum C."/>
            <person name="Birren B."/>
        </authorList>
    </citation>
    <scope>NUCLEOTIDE SEQUENCE [LARGE SCALE GENOMIC DNA]</scope>
    <source>
        <strain evidence="2">CBS 173.52</strain>
    </source>
</reference>
<protein>
    <submittedName>
        <fullName evidence="2">Uncharacterized protein</fullName>
    </submittedName>
</protein>
<feature type="compositionally biased region" description="Low complexity" evidence="1">
    <location>
        <begin position="327"/>
        <end position="338"/>
    </location>
</feature>
<dbReference type="VEuPathDB" id="FungiDB:Z519_03144"/>
<feature type="compositionally biased region" description="Polar residues" evidence="1">
    <location>
        <begin position="425"/>
        <end position="434"/>
    </location>
</feature>
<feature type="compositionally biased region" description="Gly residues" evidence="1">
    <location>
        <begin position="435"/>
        <end position="449"/>
    </location>
</feature>
<gene>
    <name evidence="2" type="ORF">Z519_03144</name>
</gene>
<dbReference type="OrthoDB" id="5418627at2759"/>